<gene>
    <name evidence="2" type="ORF">MNBD_BACTEROID04-1416</name>
</gene>
<dbReference type="AlphaFoldDB" id="A0A3B0UK32"/>
<sequence length="73" mass="7998">FGEIADLIGVGKSTLARHLSIMVTNGILIQRKEGVNVFYKISSDKITTACGLIREVLIERLKSNIDIVNNLKG</sequence>
<dbReference type="SUPFAM" id="SSF46785">
    <property type="entry name" value="Winged helix' DNA-binding domain"/>
    <property type="match status" value="1"/>
</dbReference>
<evidence type="ECO:0000313" key="2">
    <source>
        <dbReference type="EMBL" id="VAW24859.1"/>
    </source>
</evidence>
<dbReference type="InterPro" id="IPR001845">
    <property type="entry name" value="HTH_ArsR_DNA-bd_dom"/>
</dbReference>
<feature type="domain" description="HTH arsR-type" evidence="1">
    <location>
        <begin position="1"/>
        <end position="64"/>
    </location>
</feature>
<feature type="non-terminal residue" evidence="2">
    <location>
        <position position="1"/>
    </location>
</feature>
<protein>
    <recommendedName>
        <fullName evidence="1">HTH arsR-type domain-containing protein</fullName>
    </recommendedName>
</protein>
<dbReference type="InterPro" id="IPR036388">
    <property type="entry name" value="WH-like_DNA-bd_sf"/>
</dbReference>
<dbReference type="InterPro" id="IPR036390">
    <property type="entry name" value="WH_DNA-bd_sf"/>
</dbReference>
<dbReference type="Gene3D" id="1.10.10.10">
    <property type="entry name" value="Winged helix-like DNA-binding domain superfamily/Winged helix DNA-binding domain"/>
    <property type="match status" value="1"/>
</dbReference>
<accession>A0A3B0UK32</accession>
<dbReference type="PROSITE" id="PS50987">
    <property type="entry name" value="HTH_ARSR_2"/>
    <property type="match status" value="1"/>
</dbReference>
<proteinExistence type="predicted"/>
<dbReference type="GO" id="GO:0003700">
    <property type="term" value="F:DNA-binding transcription factor activity"/>
    <property type="evidence" value="ECO:0007669"/>
    <property type="project" value="InterPro"/>
</dbReference>
<organism evidence="2">
    <name type="scientific">hydrothermal vent metagenome</name>
    <dbReference type="NCBI Taxonomy" id="652676"/>
    <lineage>
        <taxon>unclassified sequences</taxon>
        <taxon>metagenomes</taxon>
        <taxon>ecological metagenomes</taxon>
    </lineage>
</organism>
<evidence type="ECO:0000259" key="1">
    <source>
        <dbReference type="PROSITE" id="PS50987"/>
    </source>
</evidence>
<dbReference type="EMBL" id="UOER01000306">
    <property type="protein sequence ID" value="VAW24859.1"/>
    <property type="molecule type" value="Genomic_DNA"/>
</dbReference>
<reference evidence="2" key="1">
    <citation type="submission" date="2018-06" db="EMBL/GenBank/DDBJ databases">
        <authorList>
            <person name="Zhirakovskaya E."/>
        </authorList>
    </citation>
    <scope>NUCLEOTIDE SEQUENCE</scope>
</reference>
<dbReference type="CDD" id="cd00090">
    <property type="entry name" value="HTH_ARSR"/>
    <property type="match status" value="1"/>
</dbReference>
<dbReference type="InterPro" id="IPR011991">
    <property type="entry name" value="ArsR-like_HTH"/>
</dbReference>
<name>A0A3B0UK32_9ZZZZ</name>